<dbReference type="SUPFAM" id="SSF56112">
    <property type="entry name" value="Protein kinase-like (PK-like)"/>
    <property type="match status" value="1"/>
</dbReference>
<dbReference type="PRINTS" id="PR00109">
    <property type="entry name" value="TYRKINASE"/>
</dbReference>
<evidence type="ECO:0000256" key="1">
    <source>
        <dbReference type="ARBA" id="ARBA00022679"/>
    </source>
</evidence>
<comment type="caution">
    <text evidence="10">The sequence shown here is derived from an EMBL/GenBank/DDBJ whole genome shotgun (WGS) entry which is preliminary data.</text>
</comment>
<evidence type="ECO:0000256" key="3">
    <source>
        <dbReference type="ARBA" id="ARBA00022741"/>
    </source>
</evidence>
<dbReference type="PROSITE" id="PS50297">
    <property type="entry name" value="ANK_REP_REGION"/>
    <property type="match status" value="4"/>
</dbReference>
<dbReference type="InterPro" id="IPR001245">
    <property type="entry name" value="Ser-Thr/Tyr_kinase_cat_dom"/>
</dbReference>
<dbReference type="PANTHER" id="PTHR24180:SF45">
    <property type="entry name" value="POLY [ADP-RIBOSE] POLYMERASE TANKYRASE"/>
    <property type="match status" value="1"/>
</dbReference>
<dbReference type="InterPro" id="IPR011009">
    <property type="entry name" value="Kinase-like_dom_sf"/>
</dbReference>
<feature type="repeat" description="ANK" evidence="7">
    <location>
        <begin position="32"/>
        <end position="65"/>
    </location>
</feature>
<dbReference type="EMBL" id="JAPDFW010000086">
    <property type="protein sequence ID" value="KAJ5071666.1"/>
    <property type="molecule type" value="Genomic_DNA"/>
</dbReference>
<dbReference type="OMA" id="MEFCAHF"/>
<dbReference type="PROSITE" id="PS00108">
    <property type="entry name" value="PROTEIN_KINASE_ST"/>
    <property type="match status" value="1"/>
</dbReference>
<dbReference type="PROSITE" id="PS50011">
    <property type="entry name" value="PROTEIN_KINASE_DOM"/>
    <property type="match status" value="1"/>
</dbReference>
<evidence type="ECO:0000313" key="10">
    <source>
        <dbReference type="EMBL" id="KAJ5071666.1"/>
    </source>
</evidence>
<dbReference type="Gene3D" id="1.25.40.20">
    <property type="entry name" value="Ankyrin repeat-containing domain"/>
    <property type="match status" value="3"/>
</dbReference>
<dbReference type="GO" id="GO:0004672">
    <property type="term" value="F:protein kinase activity"/>
    <property type="evidence" value="ECO:0007669"/>
    <property type="project" value="InterPro"/>
</dbReference>
<feature type="repeat" description="ANK" evidence="7">
    <location>
        <begin position="272"/>
        <end position="305"/>
    </location>
</feature>
<evidence type="ECO:0000256" key="7">
    <source>
        <dbReference type="PROSITE-ProRule" id="PRU00023"/>
    </source>
</evidence>
<keyword evidence="1" id="KW-0808">Transferase</keyword>
<keyword evidence="11" id="KW-1185">Reference proteome</keyword>
<evidence type="ECO:0000256" key="5">
    <source>
        <dbReference type="ARBA" id="ARBA00022840"/>
    </source>
</evidence>
<dbReference type="InterPro" id="IPR000719">
    <property type="entry name" value="Prot_kinase_dom"/>
</dbReference>
<evidence type="ECO:0000256" key="2">
    <source>
        <dbReference type="ARBA" id="ARBA00022737"/>
    </source>
</evidence>
<dbReference type="PANTHER" id="PTHR24180">
    <property type="entry name" value="CYCLIN-DEPENDENT KINASE INHIBITOR 2C-RELATED"/>
    <property type="match status" value="1"/>
</dbReference>
<gene>
    <name evidence="10" type="ORF">M0811_10075</name>
</gene>
<evidence type="ECO:0000259" key="9">
    <source>
        <dbReference type="PROSITE" id="PS50011"/>
    </source>
</evidence>
<reference evidence="10" key="1">
    <citation type="submission" date="2022-10" db="EMBL/GenBank/DDBJ databases">
        <title>Novel sulphate-reducing endosymbionts in the free-living metamonad Anaeramoeba.</title>
        <authorList>
            <person name="Jerlstrom-Hultqvist J."/>
            <person name="Cepicka I."/>
            <person name="Gallot-Lavallee L."/>
            <person name="Salas-Leiva D."/>
            <person name="Curtis B.A."/>
            <person name="Zahonova K."/>
            <person name="Pipaliya S."/>
            <person name="Dacks J."/>
            <person name="Roger A.J."/>
        </authorList>
    </citation>
    <scope>NUCLEOTIDE SEQUENCE</scope>
    <source>
        <strain evidence="10">BMAN</strain>
    </source>
</reference>
<evidence type="ECO:0000256" key="8">
    <source>
        <dbReference type="SAM" id="Coils"/>
    </source>
</evidence>
<dbReference type="Gene3D" id="1.10.510.10">
    <property type="entry name" value="Transferase(Phosphotransferase) domain 1"/>
    <property type="match status" value="1"/>
</dbReference>
<accession>A0A9Q0R9A8</accession>
<dbReference type="GO" id="GO:0005524">
    <property type="term" value="F:ATP binding"/>
    <property type="evidence" value="ECO:0007669"/>
    <property type="project" value="UniProtKB-KW"/>
</dbReference>
<keyword evidence="3" id="KW-0547">Nucleotide-binding</keyword>
<dbReference type="Pfam" id="PF12796">
    <property type="entry name" value="Ank_2"/>
    <property type="match status" value="3"/>
</dbReference>
<feature type="repeat" description="ANK" evidence="7">
    <location>
        <begin position="175"/>
        <end position="208"/>
    </location>
</feature>
<feature type="repeat" description="ANK" evidence="7">
    <location>
        <begin position="64"/>
        <end position="97"/>
    </location>
</feature>
<dbReference type="PROSITE" id="PS50088">
    <property type="entry name" value="ANK_REPEAT"/>
    <property type="match status" value="7"/>
</dbReference>
<dbReference type="InterPro" id="IPR002110">
    <property type="entry name" value="Ankyrin_rpt"/>
</dbReference>
<protein>
    <submittedName>
        <fullName evidence="10">Ankyrin repeat-containing protein</fullName>
    </submittedName>
</protein>
<dbReference type="InterPro" id="IPR008271">
    <property type="entry name" value="Ser/Thr_kinase_AS"/>
</dbReference>
<evidence type="ECO:0000256" key="4">
    <source>
        <dbReference type="ARBA" id="ARBA00022777"/>
    </source>
</evidence>
<dbReference type="Proteomes" id="UP001149090">
    <property type="component" value="Unassembled WGS sequence"/>
</dbReference>
<dbReference type="SUPFAM" id="SSF48403">
    <property type="entry name" value="Ankyrin repeat"/>
    <property type="match status" value="1"/>
</dbReference>
<keyword evidence="4" id="KW-0418">Kinase</keyword>
<feature type="repeat" description="ANK" evidence="7">
    <location>
        <begin position="304"/>
        <end position="337"/>
    </location>
</feature>
<evidence type="ECO:0000313" key="11">
    <source>
        <dbReference type="Proteomes" id="UP001149090"/>
    </source>
</evidence>
<keyword evidence="5" id="KW-0067">ATP-binding</keyword>
<feature type="repeat" description="ANK" evidence="7">
    <location>
        <begin position="143"/>
        <end position="176"/>
    </location>
</feature>
<keyword evidence="6 7" id="KW-0040">ANK repeat</keyword>
<organism evidence="10 11">
    <name type="scientific">Anaeramoeba ignava</name>
    <name type="common">Anaerobic marine amoeba</name>
    <dbReference type="NCBI Taxonomy" id="1746090"/>
    <lineage>
        <taxon>Eukaryota</taxon>
        <taxon>Metamonada</taxon>
        <taxon>Anaeramoebidae</taxon>
        <taxon>Anaeramoeba</taxon>
    </lineage>
</organism>
<feature type="domain" description="Protein kinase" evidence="9">
    <location>
        <begin position="480"/>
        <end position="731"/>
    </location>
</feature>
<dbReference type="InterPro" id="IPR051637">
    <property type="entry name" value="Ank_repeat_dom-contain_49"/>
</dbReference>
<dbReference type="CDD" id="cd13999">
    <property type="entry name" value="STKc_MAP3K-like"/>
    <property type="match status" value="1"/>
</dbReference>
<dbReference type="InterPro" id="IPR036770">
    <property type="entry name" value="Ankyrin_rpt-contain_sf"/>
</dbReference>
<sequence length="736" mass="82743">MSLFHLLLNHDYEKLKKNLLGKSRAKKVNKTTGNTLLHLACQKTSHRDIIPVLLDAGANPNAQNKMTPLHFACYSKMSVSVVQNIISQGGNLTLKDGNSPLHYACINMPRTQTPLGDIGMFDSPNRDLINALISAKAPVNDQNGNTPLILLILNHALCEVIQVLLDNKADANLQNKFSPLHYACKKPINKSLIDALLKAGANPNLKDFDSAPFHDFCGVDNDFEIIQKFIEAGANVNIQNNETPLHLVCKRKPSVELIKLFYVNKFNNQLTDSDTPLHIACKYRASPEAIRALLDHGANINAEDQHTALHVACMCQASKEVVELLLQTDAIVNGVDENTPLHYAARFKMDIEPIKVLIDYGADIYFKNGKTPYDFANEDLQKVFKDYPKQRENLLRTQISTLQRNEQKVKEQSEKLKKLELQLAKKEQELHEQNEKIKSFKQTIPTKALSITELDFDGDSPLIPKRESHMGITDIDMDDVEIVKFVAKGSFKEVHKGVWLGLDVAVMKLLSGANMTEAERADFENELSMLSNLRHPNIVQFLGASLDPKNMCIIVEFCDRGDLHSYLMSKAVINDETKLELALDITKGIYFLHSNKIVHRDLKSPNILLNHKGVAKITDFGMSKAVTTSNPNLNTFVGTFNWMAPEIMYGEPYSFAADIYALGIILWEIDNRKIPFDGLSFAQLTMKVAIQGERPPLNPNGIFNDIIPDCWKRDPSERLNIKQVYTKLKAIDLKKK</sequence>
<dbReference type="Pfam" id="PF13637">
    <property type="entry name" value="Ank_4"/>
    <property type="match status" value="1"/>
</dbReference>
<dbReference type="FunFam" id="3.30.200.20:FF:000180">
    <property type="entry name" value="serine/threonine-protein kinase STY46-like"/>
    <property type="match status" value="1"/>
</dbReference>
<evidence type="ECO:0000256" key="6">
    <source>
        <dbReference type="ARBA" id="ARBA00023043"/>
    </source>
</evidence>
<keyword evidence="2" id="KW-0677">Repeat</keyword>
<dbReference type="SMART" id="SM00220">
    <property type="entry name" value="S_TKc"/>
    <property type="match status" value="1"/>
</dbReference>
<feature type="repeat" description="ANK" evidence="7">
    <location>
        <begin position="336"/>
        <end position="369"/>
    </location>
</feature>
<keyword evidence="8" id="KW-0175">Coiled coil</keyword>
<dbReference type="SMART" id="SM00248">
    <property type="entry name" value="ANK"/>
    <property type="match status" value="10"/>
</dbReference>
<dbReference type="Pfam" id="PF07714">
    <property type="entry name" value="PK_Tyr_Ser-Thr"/>
    <property type="match status" value="1"/>
</dbReference>
<proteinExistence type="predicted"/>
<dbReference type="OrthoDB" id="4062651at2759"/>
<dbReference type="AlphaFoldDB" id="A0A9Q0R9A8"/>
<name>A0A9Q0R9A8_ANAIG</name>
<feature type="coiled-coil region" evidence="8">
    <location>
        <begin position="399"/>
        <end position="443"/>
    </location>
</feature>